<dbReference type="Pfam" id="PF00609">
    <property type="entry name" value="DAGK_acc"/>
    <property type="match status" value="1"/>
</dbReference>
<dbReference type="InterPro" id="IPR000756">
    <property type="entry name" value="Diacylglycerol_kin_accessory"/>
</dbReference>
<name>A0A0C2NE14_THEKT</name>
<feature type="domain" description="DAGKc" evidence="11">
    <location>
        <begin position="250"/>
        <end position="385"/>
    </location>
</feature>
<dbReference type="FunFam" id="2.60.200.40:FF:000012">
    <property type="entry name" value="Diacylglycerol kinase"/>
    <property type="match status" value="1"/>
</dbReference>
<dbReference type="EC" id="2.7.1.107" evidence="9"/>
<dbReference type="EMBL" id="JWZT01001317">
    <property type="protein sequence ID" value="KII72242.1"/>
    <property type="molecule type" value="Genomic_DNA"/>
</dbReference>
<dbReference type="GO" id="GO:0016020">
    <property type="term" value="C:membrane"/>
    <property type="evidence" value="ECO:0007669"/>
    <property type="project" value="TreeGrafter"/>
</dbReference>
<dbReference type="PANTHER" id="PTHR11255:SF121">
    <property type="entry name" value="DIACYLGLYCEROL KINASE (ATP)"/>
    <property type="match status" value="1"/>
</dbReference>
<keyword evidence="8 9" id="KW-0067">ATP-binding</keyword>
<evidence type="ECO:0000256" key="9">
    <source>
        <dbReference type="RuleBase" id="RU361128"/>
    </source>
</evidence>
<evidence type="ECO:0000259" key="10">
    <source>
        <dbReference type="PROSITE" id="PS50081"/>
    </source>
</evidence>
<evidence type="ECO:0000256" key="5">
    <source>
        <dbReference type="ARBA" id="ARBA00022741"/>
    </source>
</evidence>
<dbReference type="GO" id="GO:0046872">
    <property type="term" value="F:metal ion binding"/>
    <property type="evidence" value="ECO:0007669"/>
    <property type="project" value="UniProtKB-KW"/>
</dbReference>
<evidence type="ECO:0000313" key="13">
    <source>
        <dbReference type="Proteomes" id="UP000031668"/>
    </source>
</evidence>
<evidence type="ECO:0000259" key="11">
    <source>
        <dbReference type="PROSITE" id="PS50146"/>
    </source>
</evidence>
<keyword evidence="2 9" id="KW-0808">Transferase</keyword>
<gene>
    <name evidence="12" type="ORF">RF11_08664</name>
</gene>
<evidence type="ECO:0000256" key="4">
    <source>
        <dbReference type="ARBA" id="ARBA00022737"/>
    </source>
</evidence>
<comment type="similarity">
    <text evidence="1 9">Belongs to the eukaryotic diacylglycerol kinase family.</text>
</comment>
<dbReference type="OrthoDB" id="242257at2759"/>
<dbReference type="GO" id="GO:0007200">
    <property type="term" value="P:phospholipase C-activating G protein-coupled receptor signaling pathway"/>
    <property type="evidence" value="ECO:0007669"/>
    <property type="project" value="InterPro"/>
</dbReference>
<keyword evidence="6 9" id="KW-0418">Kinase</keyword>
<dbReference type="Gene3D" id="3.40.50.10330">
    <property type="entry name" value="Probable inorganic polyphosphate/atp-NAD kinase, domain 1"/>
    <property type="match status" value="1"/>
</dbReference>
<dbReference type="InterPro" id="IPR017438">
    <property type="entry name" value="ATP-NAD_kinase_N"/>
</dbReference>
<accession>A0A0C2NE14</accession>
<evidence type="ECO:0000256" key="6">
    <source>
        <dbReference type="ARBA" id="ARBA00022777"/>
    </source>
</evidence>
<dbReference type="InterPro" id="IPR046349">
    <property type="entry name" value="C1-like_sf"/>
</dbReference>
<dbReference type="SUPFAM" id="SSF57889">
    <property type="entry name" value="Cysteine-rich domain"/>
    <property type="match status" value="1"/>
</dbReference>
<dbReference type="GO" id="GO:0004143">
    <property type="term" value="F:ATP-dependent diacylglycerol kinase activity"/>
    <property type="evidence" value="ECO:0007669"/>
    <property type="project" value="UniProtKB-EC"/>
</dbReference>
<dbReference type="SUPFAM" id="SSF111331">
    <property type="entry name" value="NAD kinase/diacylglycerol kinase-like"/>
    <property type="match status" value="1"/>
</dbReference>
<keyword evidence="7" id="KW-0862">Zinc</keyword>
<dbReference type="PROSITE" id="PS50146">
    <property type="entry name" value="DAGK"/>
    <property type="match status" value="1"/>
</dbReference>
<dbReference type="InterPro" id="IPR001206">
    <property type="entry name" value="Diacylglycerol_kinase_cat_dom"/>
</dbReference>
<evidence type="ECO:0000256" key="2">
    <source>
        <dbReference type="ARBA" id="ARBA00022679"/>
    </source>
</evidence>
<dbReference type="Proteomes" id="UP000031668">
    <property type="component" value="Unassembled WGS sequence"/>
</dbReference>
<sequence length="943" mass="109014">MITLEKIREGIDIKVILFDPDDCLKKAKVSCVGTLLKIDIKDSCYELDLVNSIIAIRRLYQDSRDVEVICDDSSFYLVSSTPAEREELYHCLMMIKHQEFEILNLHPLHKWVRIRKRNISEREMCCVCEGFISNQGAKFITCDICGIFIHYKHVSGFKKDCRLTTKESILPQEENSVETHETKIRQERQISDISDVVSYLSAKYHQVANEETQCLMSSDIASFGDVAPIYIIEPSKVKIVDNKFEIDVGDELWPVFVIINIRGGSNKGIEFIRAFKYIFNRIQVWEIPIYPLKKILRLLKNIKFHLIIGGGDGTIGWVMSEIQIAGIPSNNVKITVLPLGTGNDFSRAFGWGGEINSTTKITKYLKWMNYSVPVALDRWKIKIQPLKPHDHEATDKIMQSKKFKNQLLLQAEVLNILFSKVYIKQRKNDHLEYLDFIFQNMDNFIKNCDFLLESYIKDKQEFSNSDDYNRCVMCLKHDYVKFKECSLPKTRVKINKARSSEGTILESRKKEVRRPSFYSDSYASCITNIDNPGIQLTENDAVFEEQDFNTSPASAEERFLSLWRLIDKIAHYIMNKKYEEKSLVSSTGVEGNVHLFNDGNTLISSKYIMDPSYMMKHYRTNKCSVFHMNNYCGLGLDAKIAHDFQTMREACPKRFANRTMNKLYYGYLGTKEMIINSCRNLQDHILLECDGIPVDLPNAQALVILNIPSYMSGIDFWGSSHLKGFKPQSLNDGILEVCVVAGADEFGMARIIGCGKDSRVAQCKRVTISIINGEIPIQMDGEPYYFGPCVIEIKHDSTFFVLKRQKKIQKLGIGFLLKKSSDPEMCRGKQTVLSFNEQIVKVFEMIKQLIFQLKANHDDFKIIFKEELIFKTEEAVTKSTVDEYCRVYYKLITSFYGQRCHLPQPTYNKYLIEELKRLRELFEVCEFLLSNMYIIAEKCRESM</sequence>
<evidence type="ECO:0000256" key="7">
    <source>
        <dbReference type="ARBA" id="ARBA00022833"/>
    </source>
</evidence>
<evidence type="ECO:0000256" key="3">
    <source>
        <dbReference type="ARBA" id="ARBA00022723"/>
    </source>
</evidence>
<comment type="catalytic activity">
    <reaction evidence="9">
        <text>a 1,2-diacyl-sn-glycerol + ATP = a 1,2-diacyl-sn-glycero-3-phosphate + ADP + H(+)</text>
        <dbReference type="Rhea" id="RHEA:10272"/>
        <dbReference type="ChEBI" id="CHEBI:15378"/>
        <dbReference type="ChEBI" id="CHEBI:17815"/>
        <dbReference type="ChEBI" id="CHEBI:30616"/>
        <dbReference type="ChEBI" id="CHEBI:58608"/>
        <dbReference type="ChEBI" id="CHEBI:456216"/>
        <dbReference type="EC" id="2.7.1.107"/>
    </reaction>
</comment>
<dbReference type="Pfam" id="PF00781">
    <property type="entry name" value="DAGK_cat"/>
    <property type="match status" value="1"/>
</dbReference>
<reference evidence="12 13" key="1">
    <citation type="journal article" date="2014" name="Genome Biol. Evol.">
        <title>The genome of the myxosporean Thelohanellus kitauei shows adaptations to nutrient acquisition within its fish host.</title>
        <authorList>
            <person name="Yang Y."/>
            <person name="Xiong J."/>
            <person name="Zhou Z."/>
            <person name="Huo F."/>
            <person name="Miao W."/>
            <person name="Ran C."/>
            <person name="Liu Y."/>
            <person name="Zhang J."/>
            <person name="Feng J."/>
            <person name="Wang M."/>
            <person name="Wang M."/>
            <person name="Wang L."/>
            <person name="Yao B."/>
        </authorList>
    </citation>
    <scope>NUCLEOTIDE SEQUENCE [LARGE SCALE GENOMIC DNA]</scope>
    <source>
        <strain evidence="12">Wuqing</strain>
    </source>
</reference>
<keyword evidence="5 9" id="KW-0547">Nucleotide-binding</keyword>
<keyword evidence="3" id="KW-0479">Metal-binding</keyword>
<dbReference type="AlphaFoldDB" id="A0A0C2NE14"/>
<dbReference type="PROSITE" id="PS50081">
    <property type="entry name" value="ZF_DAG_PE_2"/>
    <property type="match status" value="1"/>
</dbReference>
<evidence type="ECO:0000256" key="1">
    <source>
        <dbReference type="ARBA" id="ARBA00009280"/>
    </source>
</evidence>
<keyword evidence="4" id="KW-0677">Repeat</keyword>
<comment type="caution">
    <text evidence="12">The sequence shown here is derived from an EMBL/GenBank/DDBJ whole genome shotgun (WGS) entry which is preliminary data.</text>
</comment>
<keyword evidence="13" id="KW-1185">Reference proteome</keyword>
<dbReference type="InterPro" id="IPR037607">
    <property type="entry name" value="DGK"/>
</dbReference>
<dbReference type="InterPro" id="IPR016064">
    <property type="entry name" value="NAD/diacylglycerol_kinase_sf"/>
</dbReference>
<evidence type="ECO:0000313" key="12">
    <source>
        <dbReference type="EMBL" id="KII72242.1"/>
    </source>
</evidence>
<dbReference type="Gene3D" id="2.60.200.40">
    <property type="match status" value="1"/>
</dbReference>
<dbReference type="InterPro" id="IPR002219">
    <property type="entry name" value="PKC_DAG/PE"/>
</dbReference>
<feature type="domain" description="Phorbol-ester/DAG-type" evidence="10">
    <location>
        <begin position="108"/>
        <end position="161"/>
    </location>
</feature>
<organism evidence="12 13">
    <name type="scientific">Thelohanellus kitauei</name>
    <name type="common">Myxosporean</name>
    <dbReference type="NCBI Taxonomy" id="669202"/>
    <lineage>
        <taxon>Eukaryota</taxon>
        <taxon>Metazoa</taxon>
        <taxon>Cnidaria</taxon>
        <taxon>Myxozoa</taxon>
        <taxon>Myxosporea</taxon>
        <taxon>Bivalvulida</taxon>
        <taxon>Platysporina</taxon>
        <taxon>Myxobolidae</taxon>
        <taxon>Thelohanellus</taxon>
    </lineage>
</organism>
<proteinExistence type="inferred from homology"/>
<dbReference type="SMART" id="SM00046">
    <property type="entry name" value="DAGKc"/>
    <property type="match status" value="1"/>
</dbReference>
<evidence type="ECO:0000256" key="8">
    <source>
        <dbReference type="ARBA" id="ARBA00022840"/>
    </source>
</evidence>
<dbReference type="SMART" id="SM00045">
    <property type="entry name" value="DAGKa"/>
    <property type="match status" value="1"/>
</dbReference>
<dbReference type="PANTHER" id="PTHR11255">
    <property type="entry name" value="DIACYLGLYCEROL KINASE"/>
    <property type="match status" value="1"/>
</dbReference>
<dbReference type="GO" id="GO:0005524">
    <property type="term" value="F:ATP binding"/>
    <property type="evidence" value="ECO:0007669"/>
    <property type="project" value="UniProtKB-KW"/>
</dbReference>
<dbReference type="CDD" id="cd00029">
    <property type="entry name" value="C1"/>
    <property type="match status" value="1"/>
</dbReference>
<protein>
    <recommendedName>
        <fullName evidence="9">Diacylglycerol kinase</fullName>
        <shortName evidence="9">DAG kinase</shortName>
        <ecNumber evidence="9">2.7.1.107</ecNumber>
    </recommendedName>
</protein>